<keyword evidence="3" id="KW-1185">Reference proteome</keyword>
<name>A0A9P6BZL6_9AGAR</name>
<evidence type="ECO:0000256" key="1">
    <source>
        <dbReference type="SAM" id="SignalP"/>
    </source>
</evidence>
<evidence type="ECO:0000313" key="2">
    <source>
        <dbReference type="EMBL" id="KAF9443754.1"/>
    </source>
</evidence>
<proteinExistence type="predicted"/>
<feature type="chain" id="PRO_5040457646" evidence="1">
    <location>
        <begin position="19"/>
        <end position="184"/>
    </location>
</feature>
<comment type="caution">
    <text evidence="2">The sequence shown here is derived from an EMBL/GenBank/DDBJ whole genome shotgun (WGS) entry which is preliminary data.</text>
</comment>
<accession>A0A9P6BZL6</accession>
<organism evidence="2 3">
    <name type="scientific">Macrolepiota fuliginosa MF-IS2</name>
    <dbReference type="NCBI Taxonomy" id="1400762"/>
    <lineage>
        <taxon>Eukaryota</taxon>
        <taxon>Fungi</taxon>
        <taxon>Dikarya</taxon>
        <taxon>Basidiomycota</taxon>
        <taxon>Agaricomycotina</taxon>
        <taxon>Agaricomycetes</taxon>
        <taxon>Agaricomycetidae</taxon>
        <taxon>Agaricales</taxon>
        <taxon>Agaricineae</taxon>
        <taxon>Agaricaceae</taxon>
        <taxon>Macrolepiota</taxon>
    </lineage>
</organism>
<evidence type="ECO:0000313" key="3">
    <source>
        <dbReference type="Proteomes" id="UP000807342"/>
    </source>
</evidence>
<dbReference type="EMBL" id="MU151438">
    <property type="protein sequence ID" value="KAF9443754.1"/>
    <property type="molecule type" value="Genomic_DNA"/>
</dbReference>
<keyword evidence="1" id="KW-0732">Signal</keyword>
<protein>
    <submittedName>
        <fullName evidence="2">POXA3b laccase small subunit</fullName>
    </submittedName>
</protein>
<reference evidence="2" key="1">
    <citation type="submission" date="2020-11" db="EMBL/GenBank/DDBJ databases">
        <authorList>
            <consortium name="DOE Joint Genome Institute"/>
            <person name="Ahrendt S."/>
            <person name="Riley R."/>
            <person name="Andreopoulos W."/>
            <person name="Labutti K."/>
            <person name="Pangilinan J."/>
            <person name="Ruiz-Duenas F.J."/>
            <person name="Barrasa J.M."/>
            <person name="Sanchez-Garcia M."/>
            <person name="Camarero S."/>
            <person name="Miyauchi S."/>
            <person name="Serrano A."/>
            <person name="Linde D."/>
            <person name="Babiker R."/>
            <person name="Drula E."/>
            <person name="Ayuso-Fernandez I."/>
            <person name="Pacheco R."/>
            <person name="Padilla G."/>
            <person name="Ferreira P."/>
            <person name="Barriuso J."/>
            <person name="Kellner H."/>
            <person name="Castanera R."/>
            <person name="Alfaro M."/>
            <person name="Ramirez L."/>
            <person name="Pisabarro A.G."/>
            <person name="Kuo A."/>
            <person name="Tritt A."/>
            <person name="Lipzen A."/>
            <person name="He G."/>
            <person name="Yan M."/>
            <person name="Ng V."/>
            <person name="Cullen D."/>
            <person name="Martin F."/>
            <person name="Rosso M.-N."/>
            <person name="Henrissat B."/>
            <person name="Hibbett D."/>
            <person name="Martinez A.T."/>
            <person name="Grigoriev I.V."/>
        </authorList>
    </citation>
    <scope>NUCLEOTIDE SEQUENCE</scope>
    <source>
        <strain evidence="2">MF-IS2</strain>
    </source>
</reference>
<gene>
    <name evidence="2" type="ORF">P691DRAFT_737450</name>
</gene>
<sequence length="184" mass="18916">MLAFRAVLAFAAATLAFANPLVTRQATNTNPQISAVLDALSVGVRNDVNTIDTMQANGTATDGTVGVQIQDLITKFNTASSSLAAIPVSAGSTTVQPTNVELSRVFGESLQLLSTGSSGLVAQGTVPTFGAMLSQLDPTVASTTTALNTTLPGSLAFVRILMLDAQQFLVKEGAWPETLAALGF</sequence>
<dbReference type="OrthoDB" id="2910007at2759"/>
<feature type="signal peptide" evidence="1">
    <location>
        <begin position="1"/>
        <end position="18"/>
    </location>
</feature>
<dbReference type="AlphaFoldDB" id="A0A9P6BZL6"/>
<dbReference type="Proteomes" id="UP000807342">
    <property type="component" value="Unassembled WGS sequence"/>
</dbReference>